<organism evidence="3 4">
    <name type="scientific">Trichoderma longibrachiatum ATCC 18648</name>
    <dbReference type="NCBI Taxonomy" id="983965"/>
    <lineage>
        <taxon>Eukaryota</taxon>
        <taxon>Fungi</taxon>
        <taxon>Dikarya</taxon>
        <taxon>Ascomycota</taxon>
        <taxon>Pezizomycotina</taxon>
        <taxon>Sordariomycetes</taxon>
        <taxon>Hypocreomycetidae</taxon>
        <taxon>Hypocreales</taxon>
        <taxon>Hypocreaceae</taxon>
        <taxon>Trichoderma</taxon>
    </lineage>
</organism>
<sequence length="138" mass="16343">MRATINRNLNATTPIKHEQRDESSKPLLNRFETSKKPLIERYMSERQFHDRYAYGRVCKTQYNINIYIYVLGGVGMVWAFGIRFEVRRIVDNDAASPTRCPRFEILRAVEPRESKTSEPTNERAHERVDERSIERPRV</sequence>
<evidence type="ECO:0000313" key="3">
    <source>
        <dbReference type="EMBL" id="PTB80114.1"/>
    </source>
</evidence>
<name>A0A2T4CEY6_TRILO</name>
<gene>
    <name evidence="3" type="ORF">M440DRAFT_1397418</name>
</gene>
<feature type="region of interest" description="Disordered" evidence="1">
    <location>
        <begin position="110"/>
        <end position="138"/>
    </location>
</feature>
<evidence type="ECO:0000256" key="2">
    <source>
        <dbReference type="SAM" id="Phobius"/>
    </source>
</evidence>
<dbReference type="AlphaFoldDB" id="A0A2T4CEY6"/>
<keyword evidence="4" id="KW-1185">Reference proteome</keyword>
<keyword evidence="2" id="KW-0472">Membrane</keyword>
<reference evidence="3 4" key="1">
    <citation type="submission" date="2016-07" db="EMBL/GenBank/DDBJ databases">
        <title>Multiple horizontal gene transfer events from other fungi enriched the ability of initially mycotrophic Trichoderma (Ascomycota) to feed on dead plant biomass.</title>
        <authorList>
            <consortium name="DOE Joint Genome Institute"/>
            <person name="Aerts A."/>
            <person name="Atanasova L."/>
            <person name="Chenthamara K."/>
            <person name="Zhang J."/>
            <person name="Grujic M."/>
            <person name="Henrissat B."/>
            <person name="Kuo A."/>
            <person name="Salamov A."/>
            <person name="Lipzen A."/>
            <person name="Labutti K."/>
            <person name="Barry K."/>
            <person name="Miao Y."/>
            <person name="Rahimi M.J."/>
            <person name="Shen Q."/>
            <person name="Grigoriev I.V."/>
            <person name="Kubicek C.P."/>
            <person name="Druzhinina I.S."/>
        </authorList>
    </citation>
    <scope>NUCLEOTIDE SEQUENCE [LARGE SCALE GENOMIC DNA]</scope>
    <source>
        <strain evidence="3 4">ATCC 18648</strain>
    </source>
</reference>
<evidence type="ECO:0000313" key="4">
    <source>
        <dbReference type="Proteomes" id="UP000240760"/>
    </source>
</evidence>
<evidence type="ECO:0000256" key="1">
    <source>
        <dbReference type="SAM" id="MobiDB-lite"/>
    </source>
</evidence>
<feature type="transmembrane region" description="Helical" evidence="2">
    <location>
        <begin position="64"/>
        <end position="82"/>
    </location>
</feature>
<protein>
    <submittedName>
        <fullName evidence="3">Uncharacterized protein</fullName>
    </submittedName>
</protein>
<proteinExistence type="predicted"/>
<keyword evidence="2" id="KW-1133">Transmembrane helix</keyword>
<keyword evidence="2" id="KW-0812">Transmembrane</keyword>
<dbReference type="EMBL" id="KZ679127">
    <property type="protein sequence ID" value="PTB80114.1"/>
    <property type="molecule type" value="Genomic_DNA"/>
</dbReference>
<accession>A0A2T4CEY6</accession>
<dbReference type="Proteomes" id="UP000240760">
    <property type="component" value="Unassembled WGS sequence"/>
</dbReference>